<accession>A0A8S3X8Y7</accession>
<evidence type="ECO:0000313" key="3">
    <source>
        <dbReference type="EMBL" id="CAG5010199.1"/>
    </source>
</evidence>
<protein>
    <submittedName>
        <fullName evidence="3">(apollo) hypothetical protein</fullName>
    </submittedName>
</protein>
<sequence length="87" mass="9859">MTVRAFMMCKAGSHEGGGRWPQCALRDTTPRSPPQPRLYRPPPEVSHIMLLMLLLLSFMPCGFWARVLSNAALAAAAPRLYRSYRQR</sequence>
<name>A0A8S3X8Y7_PARAO</name>
<reference evidence="3" key="1">
    <citation type="submission" date="2021-04" db="EMBL/GenBank/DDBJ databases">
        <authorList>
            <person name="Tunstrom K."/>
        </authorList>
    </citation>
    <scope>NUCLEOTIDE SEQUENCE</scope>
</reference>
<dbReference type="AlphaFoldDB" id="A0A8S3X8Y7"/>
<feature type="transmembrane region" description="Helical" evidence="2">
    <location>
        <begin position="48"/>
        <end position="77"/>
    </location>
</feature>
<keyword evidence="2" id="KW-1133">Transmembrane helix</keyword>
<evidence type="ECO:0000256" key="1">
    <source>
        <dbReference type="SAM" id="MobiDB-lite"/>
    </source>
</evidence>
<feature type="region of interest" description="Disordered" evidence="1">
    <location>
        <begin position="13"/>
        <end position="39"/>
    </location>
</feature>
<keyword evidence="4" id="KW-1185">Reference proteome</keyword>
<dbReference type="EMBL" id="CAJQZP010001030">
    <property type="protein sequence ID" value="CAG5010199.1"/>
    <property type="molecule type" value="Genomic_DNA"/>
</dbReference>
<keyword evidence="2" id="KW-0812">Transmembrane</keyword>
<dbReference type="Proteomes" id="UP000691718">
    <property type="component" value="Unassembled WGS sequence"/>
</dbReference>
<evidence type="ECO:0000256" key="2">
    <source>
        <dbReference type="SAM" id="Phobius"/>
    </source>
</evidence>
<comment type="caution">
    <text evidence="3">The sequence shown here is derived from an EMBL/GenBank/DDBJ whole genome shotgun (WGS) entry which is preliminary data.</text>
</comment>
<gene>
    <name evidence="3" type="ORF">PAPOLLO_LOCUS15381</name>
</gene>
<organism evidence="3 4">
    <name type="scientific">Parnassius apollo</name>
    <name type="common">Apollo butterfly</name>
    <name type="synonym">Papilio apollo</name>
    <dbReference type="NCBI Taxonomy" id="110799"/>
    <lineage>
        <taxon>Eukaryota</taxon>
        <taxon>Metazoa</taxon>
        <taxon>Ecdysozoa</taxon>
        <taxon>Arthropoda</taxon>
        <taxon>Hexapoda</taxon>
        <taxon>Insecta</taxon>
        <taxon>Pterygota</taxon>
        <taxon>Neoptera</taxon>
        <taxon>Endopterygota</taxon>
        <taxon>Lepidoptera</taxon>
        <taxon>Glossata</taxon>
        <taxon>Ditrysia</taxon>
        <taxon>Papilionoidea</taxon>
        <taxon>Papilionidae</taxon>
        <taxon>Parnassiinae</taxon>
        <taxon>Parnassini</taxon>
        <taxon>Parnassius</taxon>
        <taxon>Parnassius</taxon>
    </lineage>
</organism>
<evidence type="ECO:0000313" key="4">
    <source>
        <dbReference type="Proteomes" id="UP000691718"/>
    </source>
</evidence>
<keyword evidence="2" id="KW-0472">Membrane</keyword>
<proteinExistence type="predicted"/>